<feature type="compositionally biased region" description="Basic and acidic residues" evidence="1">
    <location>
        <begin position="13"/>
        <end position="22"/>
    </location>
</feature>
<dbReference type="Proteomes" id="UP001295684">
    <property type="component" value="Unassembled WGS sequence"/>
</dbReference>
<feature type="compositionally biased region" description="Basic and acidic residues" evidence="1">
    <location>
        <begin position="579"/>
        <end position="590"/>
    </location>
</feature>
<organism evidence="2 3">
    <name type="scientific">Euplotes crassus</name>
    <dbReference type="NCBI Taxonomy" id="5936"/>
    <lineage>
        <taxon>Eukaryota</taxon>
        <taxon>Sar</taxon>
        <taxon>Alveolata</taxon>
        <taxon>Ciliophora</taxon>
        <taxon>Intramacronucleata</taxon>
        <taxon>Spirotrichea</taxon>
        <taxon>Hypotrichia</taxon>
        <taxon>Euplotida</taxon>
        <taxon>Euplotidae</taxon>
        <taxon>Moneuplotes</taxon>
    </lineage>
</organism>
<name>A0AAD1Y7U2_EUPCR</name>
<comment type="caution">
    <text evidence="2">The sequence shown here is derived from an EMBL/GenBank/DDBJ whole genome shotgun (WGS) entry which is preliminary data.</text>
</comment>
<reference evidence="2" key="1">
    <citation type="submission" date="2023-07" db="EMBL/GenBank/DDBJ databases">
        <authorList>
            <consortium name="AG Swart"/>
            <person name="Singh M."/>
            <person name="Singh A."/>
            <person name="Seah K."/>
            <person name="Emmerich C."/>
        </authorList>
    </citation>
    <scope>NUCLEOTIDE SEQUENCE</scope>
    <source>
        <strain evidence="2">DP1</strain>
    </source>
</reference>
<accession>A0AAD1Y7U2</accession>
<proteinExistence type="predicted"/>
<sequence>MICLRLILCEGKGMKDKKDKKDKMNKKDKKDKYKDKEYKSKADEETKVSEKQSVDKKSEKKEVYENNKTPNKNRSKSPQKSTKIELKNSPKRAADKDLPFPKEGRDTKSVSKLPGHQDLNFRPPKIKPAAKPVPEKVLTREQFMAKMRDKCQGYTSEGYFSHEYQEEVAWKVADRIRRGSLCVKDFNPSKFSESLSKLKEEQIAQEVAHLQNSLRLEKPHFIKEKGFNSYSQIFDTKDSRNFESLPNSQSQNVNMKDIDAYNPMRTSTDPQSDSNKTFEEIKKDKRIRERMVQKIRQYEQNKIQQLLEKDRESQALLKDQKLKERKEYLMQIADQRHSRHKKNKELLKTGNQRLKKIMETIPLHKKLEEEYSHLHSLSTKTIYPKEAVDMEELDRHSRNYKHIKEALLQKKIMDRKHEIQMKFCENRRAKSRVYKSKHLQDIINENLKFKEKFKLKEELAKLRKNRIKNYDHNVRECYRPVISKDKQDEVKSRIELLNRSHHNKSHNEYSTNHSRKSPLIQENSEDENKLIKRSGSLSSANKKYKRKKFKPNPMVPPPKVKKEPIELKYLENKRRKKGPTGDRDSQDYKPYKPYQWDSEIKDKKGLEKFDFVLDKSHQISANEDMQEKYLRHAD</sequence>
<evidence type="ECO:0000256" key="1">
    <source>
        <dbReference type="SAM" id="MobiDB-lite"/>
    </source>
</evidence>
<dbReference type="EMBL" id="CAMPGE010028029">
    <property type="protein sequence ID" value="CAI2385591.1"/>
    <property type="molecule type" value="Genomic_DNA"/>
</dbReference>
<keyword evidence="3" id="KW-1185">Reference proteome</keyword>
<feature type="region of interest" description="Disordered" evidence="1">
    <location>
        <begin position="13"/>
        <end position="135"/>
    </location>
</feature>
<feature type="compositionally biased region" description="Basic and acidic residues" evidence="1">
    <location>
        <begin position="560"/>
        <end position="572"/>
    </location>
</feature>
<feature type="compositionally biased region" description="Basic and acidic residues" evidence="1">
    <location>
        <begin position="28"/>
        <end position="65"/>
    </location>
</feature>
<feature type="compositionally biased region" description="Basic and acidic residues" evidence="1">
    <location>
        <begin position="82"/>
        <end position="109"/>
    </location>
</feature>
<evidence type="ECO:0000313" key="3">
    <source>
        <dbReference type="Proteomes" id="UP001295684"/>
    </source>
</evidence>
<protein>
    <submittedName>
        <fullName evidence="2">Uncharacterized protein</fullName>
    </submittedName>
</protein>
<feature type="region of interest" description="Disordered" evidence="1">
    <location>
        <begin position="496"/>
        <end position="595"/>
    </location>
</feature>
<gene>
    <name evidence="2" type="ORF">ECRASSUSDP1_LOCUS27169</name>
</gene>
<evidence type="ECO:0000313" key="2">
    <source>
        <dbReference type="EMBL" id="CAI2385591.1"/>
    </source>
</evidence>
<dbReference type="AlphaFoldDB" id="A0AAD1Y7U2"/>